<feature type="transmembrane region" description="Helical" evidence="1">
    <location>
        <begin position="237"/>
        <end position="257"/>
    </location>
</feature>
<feature type="transmembrane region" description="Helical" evidence="1">
    <location>
        <begin position="269"/>
        <end position="291"/>
    </location>
</feature>
<evidence type="ECO:0000256" key="1">
    <source>
        <dbReference type="SAM" id="Phobius"/>
    </source>
</evidence>
<dbReference type="AlphaFoldDB" id="A0AAE3HGY6"/>
<evidence type="ECO:0000313" key="2">
    <source>
        <dbReference type="EMBL" id="MCR1898849.1"/>
    </source>
</evidence>
<dbReference type="Pfam" id="PF11193">
    <property type="entry name" value="DUF2812"/>
    <property type="match status" value="1"/>
</dbReference>
<comment type="caution">
    <text evidence="2">The sequence shown here is derived from an EMBL/GenBank/DDBJ whole genome shotgun (WGS) entry which is preliminary data.</text>
</comment>
<feature type="transmembrane region" description="Helical" evidence="1">
    <location>
        <begin position="126"/>
        <end position="144"/>
    </location>
</feature>
<name>A0AAE3HGY6_9FIRM</name>
<keyword evidence="1" id="KW-0812">Transmembrane</keyword>
<gene>
    <name evidence="2" type="ORF">NSA47_07605</name>
</gene>
<dbReference type="RefSeq" id="WP_257530597.1">
    <property type="nucleotide sequence ID" value="NZ_JANKAS010000005.1"/>
</dbReference>
<proteinExistence type="predicted"/>
<feature type="transmembrane region" description="Helical" evidence="1">
    <location>
        <begin position="156"/>
        <end position="177"/>
    </location>
</feature>
<sequence length="490" mass="57882">MNYKMQIKYINITNYPDIERYLEKMAAKGWMLKKILMGTIFIFRRIKPEELEFSISPYEVETAFTRKSKEELKEFESVCESVGWNYCTKSFDLHIYYKRKDFEALELHTDKEEEFRMLEKIGRKQIKSYYFLIPMGLLLMWFQLGDIHSLHFMKSGLAQILTPMMPIVLLVVLYDFFHLRKFLKINERNIELGKGIRYSYSKLYPISLGLLYIFLILFVFLLYILYNGLFLGNKVMLVAILPATIGLVIGQLYRMFVKPSSHSKSYKKGVFVVMMILAIIIPIGLGVFSILDPLEEKSAPRQEEYKTLLHSDFGEVSWEEEGTLLKNRSILVPRSYEYFSESSIQEGLGHLETHYAQTLTENLGKRLVRLYKKEEERAMEGRYYPELEHYYGEGNVRETDLFHIGLSMKDYEELKEKDNKTAIRESIKRIKARSIEKIDPKAWNAEEGYYLNFDKTTVVLRKEKEVFYLSGKEFDDPKVIEISKKKLGWE</sequence>
<keyword evidence="1" id="KW-0472">Membrane</keyword>
<keyword evidence="1" id="KW-1133">Transmembrane helix</keyword>
<dbReference type="InterPro" id="IPR021359">
    <property type="entry name" value="DUF2812"/>
</dbReference>
<dbReference type="EMBL" id="JANKAS010000005">
    <property type="protein sequence ID" value="MCR1898849.1"/>
    <property type="molecule type" value="Genomic_DNA"/>
</dbReference>
<organism evidence="2 3">
    <name type="scientific">Irregularibacter muris</name>
    <dbReference type="NCBI Taxonomy" id="1796619"/>
    <lineage>
        <taxon>Bacteria</taxon>
        <taxon>Bacillati</taxon>
        <taxon>Bacillota</taxon>
        <taxon>Clostridia</taxon>
        <taxon>Eubacteriales</taxon>
        <taxon>Eubacteriaceae</taxon>
        <taxon>Irregularibacter</taxon>
    </lineage>
</organism>
<feature type="transmembrane region" description="Helical" evidence="1">
    <location>
        <begin position="203"/>
        <end position="225"/>
    </location>
</feature>
<accession>A0AAE3HGY6</accession>
<keyword evidence="3" id="KW-1185">Reference proteome</keyword>
<reference evidence="2" key="1">
    <citation type="submission" date="2022-07" db="EMBL/GenBank/DDBJ databases">
        <title>Enhanced cultured diversity of the mouse gut microbiota enables custom-made synthetic communities.</title>
        <authorList>
            <person name="Afrizal A."/>
        </authorList>
    </citation>
    <scope>NUCLEOTIDE SEQUENCE</scope>
    <source>
        <strain evidence="2">DSM 28593</strain>
    </source>
</reference>
<evidence type="ECO:0000313" key="3">
    <source>
        <dbReference type="Proteomes" id="UP001205748"/>
    </source>
</evidence>
<dbReference type="Proteomes" id="UP001205748">
    <property type="component" value="Unassembled WGS sequence"/>
</dbReference>
<protein>
    <submittedName>
        <fullName evidence="2">DUF2812 domain-containing protein</fullName>
    </submittedName>
</protein>